<evidence type="ECO:0000256" key="3">
    <source>
        <dbReference type="ARBA" id="ARBA00022597"/>
    </source>
</evidence>
<keyword evidence="3" id="KW-0762">Sugar transport</keyword>
<feature type="transmembrane region" description="Helical" evidence="8">
    <location>
        <begin position="35"/>
        <end position="55"/>
    </location>
</feature>
<feature type="transmembrane region" description="Helical" evidence="8">
    <location>
        <begin position="168"/>
        <end position="185"/>
    </location>
</feature>
<evidence type="ECO:0000256" key="2">
    <source>
        <dbReference type="ARBA" id="ARBA00009976"/>
    </source>
</evidence>
<dbReference type="OrthoDB" id="408493at2759"/>
<feature type="transmembrane region" description="Helical" evidence="8">
    <location>
        <begin position="324"/>
        <end position="340"/>
    </location>
</feature>
<evidence type="ECO:0000256" key="4">
    <source>
        <dbReference type="ARBA" id="ARBA00022692"/>
    </source>
</evidence>
<dbReference type="SUPFAM" id="SSF103481">
    <property type="entry name" value="Multidrug resistance efflux transporter EmrE"/>
    <property type="match status" value="1"/>
</dbReference>
<feature type="transmembrane region" description="Helical" evidence="8">
    <location>
        <begin position="232"/>
        <end position="252"/>
    </location>
</feature>
<dbReference type="Pfam" id="PF04142">
    <property type="entry name" value="Nuc_sug_transp"/>
    <property type="match status" value="1"/>
</dbReference>
<dbReference type="RefSeq" id="XP_017681384.1">
    <property type="nucleotide sequence ID" value="XM_017825895.1"/>
</dbReference>
<dbReference type="InterPro" id="IPR037185">
    <property type="entry name" value="EmrE-like"/>
</dbReference>
<evidence type="ECO:0000256" key="6">
    <source>
        <dbReference type="ARBA" id="ARBA00023136"/>
    </source>
</evidence>
<comment type="subcellular location">
    <subcellularLocation>
        <location evidence="1">Golgi apparatus membrane</location>
        <topology evidence="1">Multi-pass membrane protein</topology>
    </subcellularLocation>
</comment>
<feature type="transmembrane region" description="Helical" evidence="8">
    <location>
        <begin position="200"/>
        <end position="220"/>
    </location>
</feature>
<dbReference type="AlphaFoldDB" id="A0A6J0I679"/>
<feature type="region of interest" description="Disordered" evidence="7">
    <location>
        <begin position="1"/>
        <end position="28"/>
    </location>
</feature>
<evidence type="ECO:0000313" key="9">
    <source>
        <dbReference type="Proteomes" id="UP000504624"/>
    </source>
</evidence>
<keyword evidence="5 8" id="KW-1133">Transmembrane helix</keyword>
<evidence type="ECO:0000256" key="1">
    <source>
        <dbReference type="ARBA" id="ARBA00004653"/>
    </source>
</evidence>
<dbReference type="NCBIfam" id="TIGR00803">
    <property type="entry name" value="nst"/>
    <property type="match status" value="1"/>
</dbReference>
<keyword evidence="4 8" id="KW-0812">Transmembrane</keyword>
<sequence>MVRWEERRGTAGGSGPAVLAPSASTMSPPKENVSLLFKLYCLTVMTLVAATYTVALRYTRTVEAELYFSTTAVCITEVIKLFLSVGILAKETGSLARLITSLKENVFGSPTELLKLSVPSLVYALQNNMAFVALSNLDAAVYQVTYQLKIPCTALCTVLMLNRTLSKLQWFSVFMLCGGVTLVQWKPAQATKVQVEQNPWLGFGAIAVAVLCSGFAGVYFEKVLKSSDTSLWVRNIQLYLSGIVVTLVGVYMSDGAQVMEKGFFYGYTYYVWFVIFLASVGGIYTSVVVKYTDNIMKGFSAAAAIVLSTVASVILFGLQITVTFSLGALLVCISIYLHGLPRQDTTKIQTSEIKSSKERLATV</sequence>
<dbReference type="GO" id="GO:0015165">
    <property type="term" value="F:pyrimidine nucleotide-sugar transmembrane transporter activity"/>
    <property type="evidence" value="ECO:0007669"/>
    <property type="project" value="InterPro"/>
</dbReference>
<organism evidence="9 10">
    <name type="scientific">Lepidothrix coronata</name>
    <name type="common">blue-crowned manakin</name>
    <dbReference type="NCBI Taxonomy" id="321398"/>
    <lineage>
        <taxon>Eukaryota</taxon>
        <taxon>Metazoa</taxon>
        <taxon>Chordata</taxon>
        <taxon>Craniata</taxon>
        <taxon>Vertebrata</taxon>
        <taxon>Euteleostomi</taxon>
        <taxon>Archelosauria</taxon>
        <taxon>Archosauria</taxon>
        <taxon>Dinosauria</taxon>
        <taxon>Saurischia</taxon>
        <taxon>Theropoda</taxon>
        <taxon>Coelurosauria</taxon>
        <taxon>Aves</taxon>
        <taxon>Neognathae</taxon>
        <taxon>Neoaves</taxon>
        <taxon>Telluraves</taxon>
        <taxon>Australaves</taxon>
        <taxon>Passeriformes</taxon>
        <taxon>Pipridae</taxon>
        <taxon>Lepidothrix</taxon>
    </lineage>
</organism>
<evidence type="ECO:0000313" key="10">
    <source>
        <dbReference type="RefSeq" id="XP_017681384.1"/>
    </source>
</evidence>
<protein>
    <submittedName>
        <fullName evidence="10">CMP-sialic acid transporter isoform X1</fullName>
    </submittedName>
</protein>
<proteinExistence type="inferred from homology"/>
<dbReference type="PIRSF" id="PIRSF005799">
    <property type="entry name" value="UDP-gal_transpt"/>
    <property type="match status" value="1"/>
</dbReference>
<dbReference type="PANTHER" id="PTHR10231">
    <property type="entry name" value="NUCLEOTIDE-SUGAR TRANSMEMBRANE TRANSPORTER"/>
    <property type="match status" value="1"/>
</dbReference>
<evidence type="ECO:0000256" key="5">
    <source>
        <dbReference type="ARBA" id="ARBA00022989"/>
    </source>
</evidence>
<dbReference type="GO" id="GO:0000139">
    <property type="term" value="C:Golgi membrane"/>
    <property type="evidence" value="ECO:0007669"/>
    <property type="project" value="UniProtKB-SubCell"/>
</dbReference>
<dbReference type="GeneID" id="108502710"/>
<gene>
    <name evidence="10" type="primary">SLC35A1</name>
</gene>
<feature type="transmembrane region" description="Helical" evidence="8">
    <location>
        <begin position="299"/>
        <end position="318"/>
    </location>
</feature>
<keyword evidence="9" id="KW-1185">Reference proteome</keyword>
<keyword evidence="6 8" id="KW-0472">Membrane</keyword>
<keyword evidence="3" id="KW-0813">Transport</keyword>
<dbReference type="Proteomes" id="UP000504624">
    <property type="component" value="Unplaced"/>
</dbReference>
<name>A0A6J0I679_9PASS</name>
<dbReference type="InterPro" id="IPR007271">
    <property type="entry name" value="Nuc_sug_transpt"/>
</dbReference>
<accession>A0A6J0I679</accession>
<reference evidence="10" key="1">
    <citation type="submission" date="2025-08" db="UniProtKB">
        <authorList>
            <consortium name="RefSeq"/>
        </authorList>
    </citation>
    <scope>IDENTIFICATION</scope>
</reference>
<comment type="similarity">
    <text evidence="2">Belongs to the nucleotide-sugar transporter family. SLC35A subfamily.</text>
</comment>
<evidence type="ECO:0000256" key="8">
    <source>
        <dbReference type="SAM" id="Phobius"/>
    </source>
</evidence>
<dbReference type="CTD" id="10559"/>
<feature type="transmembrane region" description="Helical" evidence="8">
    <location>
        <begin position="264"/>
        <end position="287"/>
    </location>
</feature>
<feature type="transmembrane region" description="Helical" evidence="8">
    <location>
        <begin position="67"/>
        <end position="89"/>
    </location>
</feature>
<evidence type="ECO:0000256" key="7">
    <source>
        <dbReference type="SAM" id="MobiDB-lite"/>
    </source>
</evidence>